<feature type="region of interest" description="Disordered" evidence="1">
    <location>
        <begin position="73"/>
        <end position="94"/>
    </location>
</feature>
<evidence type="ECO:0000256" key="1">
    <source>
        <dbReference type="SAM" id="MobiDB-lite"/>
    </source>
</evidence>
<protein>
    <submittedName>
        <fullName evidence="2">Uncharacterized protein</fullName>
    </submittedName>
</protein>
<sequence length="94" mass="10766">MEFDMWTKMSWSQENGYEFRLRAISDPDEKEINVSDARGQQRLTTVGAKRTFLLRLVKEAEEADPSRCRSGICAPSAPPIRHRKTRSSYCSGRA</sequence>
<proteinExistence type="predicted"/>
<dbReference type="Proteomes" id="UP000078113">
    <property type="component" value="Unassembled WGS sequence"/>
</dbReference>
<evidence type="ECO:0000313" key="2">
    <source>
        <dbReference type="EMBL" id="KAE8261779.1"/>
    </source>
</evidence>
<organism evidence="2 3">
    <name type="scientific">Tilletia walkeri</name>
    <dbReference type="NCBI Taxonomy" id="117179"/>
    <lineage>
        <taxon>Eukaryota</taxon>
        <taxon>Fungi</taxon>
        <taxon>Dikarya</taxon>
        <taxon>Basidiomycota</taxon>
        <taxon>Ustilaginomycotina</taxon>
        <taxon>Exobasidiomycetes</taxon>
        <taxon>Tilletiales</taxon>
        <taxon>Tilletiaceae</taxon>
        <taxon>Tilletia</taxon>
    </lineage>
</organism>
<accession>A0A8X7T171</accession>
<dbReference type="AlphaFoldDB" id="A0A8X7T171"/>
<keyword evidence="3" id="KW-1185">Reference proteome</keyword>
<name>A0A8X7T171_9BASI</name>
<evidence type="ECO:0000313" key="3">
    <source>
        <dbReference type="Proteomes" id="UP000078113"/>
    </source>
</evidence>
<reference evidence="2" key="1">
    <citation type="submission" date="2016-04" db="EMBL/GenBank/DDBJ databases">
        <authorList>
            <person name="Nguyen H.D."/>
            <person name="Samba Siva P."/>
            <person name="Cullis J."/>
            <person name="Levesque C.A."/>
            <person name="Hambleton S."/>
        </authorList>
    </citation>
    <scope>NUCLEOTIDE SEQUENCE</scope>
    <source>
        <strain evidence="2">DAOMC 236422</strain>
    </source>
</reference>
<dbReference type="EMBL" id="LWDG02000918">
    <property type="protein sequence ID" value="KAE8261779.1"/>
    <property type="molecule type" value="Genomic_DNA"/>
</dbReference>
<reference evidence="2" key="2">
    <citation type="journal article" date="2019" name="IMA Fungus">
        <title>Genome sequencing and comparison of five Tilletia species to identify candidate genes for the detection of regulated species infecting wheat.</title>
        <authorList>
            <person name="Nguyen H.D.T."/>
            <person name="Sultana T."/>
            <person name="Kesanakurti P."/>
            <person name="Hambleton S."/>
        </authorList>
    </citation>
    <scope>NUCLEOTIDE SEQUENCE</scope>
    <source>
        <strain evidence="2">DAOMC 236422</strain>
    </source>
</reference>
<comment type="caution">
    <text evidence="2">The sequence shown here is derived from an EMBL/GenBank/DDBJ whole genome shotgun (WGS) entry which is preliminary data.</text>
</comment>
<gene>
    <name evidence="2" type="ORF">A4X09_0g7604</name>
</gene>